<evidence type="ECO:0000313" key="3">
    <source>
        <dbReference type="RefSeq" id="XP_072849368.1"/>
    </source>
</evidence>
<dbReference type="Proteomes" id="UP001652642">
    <property type="component" value="Chromosome 3"/>
</dbReference>
<dbReference type="RefSeq" id="XP_072849368.1">
    <property type="nucleotide sequence ID" value="XM_072993267.1"/>
</dbReference>
<dbReference type="PANTHER" id="PTHR36679">
    <property type="entry name" value="NEUROPEPTIDE S"/>
    <property type="match status" value="1"/>
</dbReference>
<dbReference type="GO" id="GO:0007218">
    <property type="term" value="P:neuropeptide signaling pathway"/>
    <property type="evidence" value="ECO:0007669"/>
    <property type="project" value="UniProtKB-KW"/>
</dbReference>
<dbReference type="GeneID" id="110077928"/>
<dbReference type="InterPro" id="IPR028138">
    <property type="entry name" value="Neuropeptide_S"/>
</dbReference>
<sequence length="144" mass="16131">MAKLETADGGCEEECRGKCQMEVCQGREYYALVFGGLALYTKHSLPSENYINSSFSHILFRLIVTLILWIATMHMWKCYPIAPPVLSGKSDYCLLLLNSCPTKLDGSEDLALLKSLLQKSYIKRSFRNGVGSGIKKTTLRRAKS</sequence>
<dbReference type="Pfam" id="PF14993">
    <property type="entry name" value="Neuropeptide_S"/>
    <property type="match status" value="1"/>
</dbReference>
<keyword evidence="1" id="KW-1133">Transmembrane helix</keyword>
<accession>A0ABM5FVD4</accession>
<organism evidence="2 3">
    <name type="scientific">Pogona vitticeps</name>
    <name type="common">central bearded dragon</name>
    <dbReference type="NCBI Taxonomy" id="103695"/>
    <lineage>
        <taxon>Eukaryota</taxon>
        <taxon>Metazoa</taxon>
        <taxon>Chordata</taxon>
        <taxon>Craniata</taxon>
        <taxon>Vertebrata</taxon>
        <taxon>Euteleostomi</taxon>
        <taxon>Lepidosauria</taxon>
        <taxon>Squamata</taxon>
        <taxon>Bifurcata</taxon>
        <taxon>Unidentata</taxon>
        <taxon>Episquamata</taxon>
        <taxon>Toxicofera</taxon>
        <taxon>Iguania</taxon>
        <taxon>Acrodonta</taxon>
        <taxon>Agamidae</taxon>
        <taxon>Amphibolurinae</taxon>
        <taxon>Pogona</taxon>
    </lineage>
</organism>
<protein>
    <submittedName>
        <fullName evidence="3">Neuropeptide S</fullName>
    </submittedName>
</protein>
<keyword evidence="1" id="KW-0472">Membrane</keyword>
<reference evidence="3" key="1">
    <citation type="submission" date="2025-08" db="UniProtKB">
        <authorList>
            <consortium name="RefSeq"/>
        </authorList>
    </citation>
    <scope>IDENTIFICATION</scope>
</reference>
<evidence type="ECO:0000313" key="2">
    <source>
        <dbReference type="Proteomes" id="UP001652642"/>
    </source>
</evidence>
<proteinExistence type="predicted"/>
<name>A0ABM5FVD4_9SAUR</name>
<keyword evidence="1" id="KW-0812">Transmembrane</keyword>
<feature type="transmembrane region" description="Helical" evidence="1">
    <location>
        <begin position="58"/>
        <end position="76"/>
    </location>
</feature>
<keyword evidence="3" id="KW-0527">Neuropeptide</keyword>
<dbReference type="PANTHER" id="PTHR36679:SF1">
    <property type="entry name" value="NEUROPEPTIDE S"/>
    <property type="match status" value="1"/>
</dbReference>
<evidence type="ECO:0000256" key="1">
    <source>
        <dbReference type="SAM" id="Phobius"/>
    </source>
</evidence>
<gene>
    <name evidence="3" type="primary">NPS</name>
</gene>
<keyword evidence="2" id="KW-1185">Reference proteome</keyword>